<dbReference type="EMBL" id="PFQS01000029">
    <property type="protein sequence ID" value="PJC69145.1"/>
    <property type="molecule type" value="Genomic_DNA"/>
</dbReference>
<proteinExistence type="predicted"/>
<protein>
    <recommendedName>
        <fullName evidence="3">Nucleotidyl transferase AbiEii/AbiGii toxin family protein</fullName>
    </recommendedName>
</protein>
<gene>
    <name evidence="1" type="ORF">CO015_01440</name>
</gene>
<accession>A0A2M8G7M0</accession>
<reference evidence="2" key="1">
    <citation type="submission" date="2017-09" db="EMBL/GenBank/DDBJ databases">
        <title>Depth-based differentiation of microbial function through sediment-hosted aquifers and enrichment of novel symbionts in the deep terrestrial subsurface.</title>
        <authorList>
            <person name="Probst A.J."/>
            <person name="Ladd B."/>
            <person name="Jarett J.K."/>
            <person name="Geller-Mcgrath D.E."/>
            <person name="Sieber C.M.K."/>
            <person name="Emerson J.B."/>
            <person name="Anantharaman K."/>
            <person name="Thomas B.C."/>
            <person name="Malmstrom R."/>
            <person name="Stieglmeier M."/>
            <person name="Klingl A."/>
            <person name="Woyke T."/>
            <person name="Ryan C.M."/>
            <person name="Banfield J.F."/>
        </authorList>
    </citation>
    <scope>NUCLEOTIDE SEQUENCE [LARGE SCALE GENOMIC DNA]</scope>
</reference>
<dbReference type="AlphaFoldDB" id="A0A2M8G7M0"/>
<organism evidence="1 2">
    <name type="scientific">candidate division WWE3 bacterium CG_4_8_14_3_um_filter_42_11</name>
    <dbReference type="NCBI Taxonomy" id="1975076"/>
    <lineage>
        <taxon>Bacteria</taxon>
        <taxon>Katanobacteria</taxon>
    </lineage>
</organism>
<dbReference type="InterPro" id="IPR014942">
    <property type="entry name" value="AbiEii"/>
</dbReference>
<evidence type="ECO:0000313" key="1">
    <source>
        <dbReference type="EMBL" id="PJC69145.1"/>
    </source>
</evidence>
<comment type="caution">
    <text evidence="1">The sequence shown here is derived from an EMBL/GenBank/DDBJ whole genome shotgun (WGS) entry which is preliminary data.</text>
</comment>
<sequence length="210" mass="24805">MKKTEILTSTQKQLLDILRAQPTFFDTFYLTGGTALNAFYLPYRFSEDLDFFSEQTIDTQSLISFIKTAKPKLGFKTYQFTASFNRNLFMLNFPHELLKIEFTYFPFPPIYPPQKHDHLKVDSLFDIAVNKLFTIYQKPRSRDFIDLFLIQKKYRFTIAKLIAMARNKFETSLDLLQLGAHFMQASEVKDYPRLIKPLSPSLWQNYFLAE</sequence>
<dbReference type="Proteomes" id="UP000229438">
    <property type="component" value="Unassembled WGS sequence"/>
</dbReference>
<dbReference type="Pfam" id="PF08843">
    <property type="entry name" value="AbiEii"/>
    <property type="match status" value="1"/>
</dbReference>
<name>A0A2M8G7M0_UNCKA</name>
<evidence type="ECO:0008006" key="3">
    <source>
        <dbReference type="Google" id="ProtNLM"/>
    </source>
</evidence>
<feature type="non-terminal residue" evidence="1">
    <location>
        <position position="210"/>
    </location>
</feature>
<evidence type="ECO:0000313" key="2">
    <source>
        <dbReference type="Proteomes" id="UP000229438"/>
    </source>
</evidence>
<dbReference type="Gene3D" id="3.10.450.620">
    <property type="entry name" value="JHP933, nucleotidyltransferase-like core domain"/>
    <property type="match status" value="1"/>
</dbReference>